<accession>A0A0A9D4Z1</accession>
<evidence type="ECO:0000313" key="2">
    <source>
        <dbReference type="EMBL" id="JAD82896.1"/>
    </source>
</evidence>
<reference evidence="2" key="2">
    <citation type="journal article" date="2015" name="Data Brief">
        <title>Shoot transcriptome of the giant reed, Arundo donax.</title>
        <authorList>
            <person name="Barrero R.A."/>
            <person name="Guerrero F.D."/>
            <person name="Moolhuijzen P."/>
            <person name="Goolsby J.A."/>
            <person name="Tidwell J."/>
            <person name="Bellgard S.E."/>
            <person name="Bellgard M.I."/>
        </authorList>
    </citation>
    <scope>NUCLEOTIDE SEQUENCE</scope>
    <source>
        <tissue evidence="2">Shoot tissue taken approximately 20 cm above the soil surface</tissue>
    </source>
</reference>
<keyword evidence="1" id="KW-0472">Membrane</keyword>
<organism evidence="2">
    <name type="scientific">Arundo donax</name>
    <name type="common">Giant reed</name>
    <name type="synonym">Donax arundinaceus</name>
    <dbReference type="NCBI Taxonomy" id="35708"/>
    <lineage>
        <taxon>Eukaryota</taxon>
        <taxon>Viridiplantae</taxon>
        <taxon>Streptophyta</taxon>
        <taxon>Embryophyta</taxon>
        <taxon>Tracheophyta</taxon>
        <taxon>Spermatophyta</taxon>
        <taxon>Magnoliopsida</taxon>
        <taxon>Liliopsida</taxon>
        <taxon>Poales</taxon>
        <taxon>Poaceae</taxon>
        <taxon>PACMAD clade</taxon>
        <taxon>Arundinoideae</taxon>
        <taxon>Arundineae</taxon>
        <taxon>Arundo</taxon>
    </lineage>
</organism>
<dbReference type="AlphaFoldDB" id="A0A0A9D4Z1"/>
<reference evidence="2" key="1">
    <citation type="submission" date="2014-09" db="EMBL/GenBank/DDBJ databases">
        <authorList>
            <person name="Magalhaes I.L.F."/>
            <person name="Oliveira U."/>
            <person name="Santos F.R."/>
            <person name="Vidigal T.H.D.A."/>
            <person name="Brescovit A.D."/>
            <person name="Santos A.J."/>
        </authorList>
    </citation>
    <scope>NUCLEOTIDE SEQUENCE</scope>
    <source>
        <tissue evidence="2">Shoot tissue taken approximately 20 cm above the soil surface</tissue>
    </source>
</reference>
<keyword evidence="1" id="KW-1133">Transmembrane helix</keyword>
<sequence>MRRYDFFKAFFIYWRHGQANTNFVHSLFYSIHVSFHVTKAVSIIVQLFIFKIIFYSFQEHITITNKLFSALGI</sequence>
<protein>
    <submittedName>
        <fullName evidence="2">Uncharacterized protein</fullName>
    </submittedName>
</protein>
<name>A0A0A9D4Z1_ARUDO</name>
<dbReference type="EMBL" id="GBRH01214999">
    <property type="protein sequence ID" value="JAD82896.1"/>
    <property type="molecule type" value="Transcribed_RNA"/>
</dbReference>
<proteinExistence type="predicted"/>
<feature type="transmembrane region" description="Helical" evidence="1">
    <location>
        <begin position="37"/>
        <end position="57"/>
    </location>
</feature>
<evidence type="ECO:0000256" key="1">
    <source>
        <dbReference type="SAM" id="Phobius"/>
    </source>
</evidence>
<keyword evidence="1" id="KW-0812">Transmembrane</keyword>